<comment type="subcellular location">
    <subcellularLocation>
        <location evidence="1">Cell membrane</location>
        <topology evidence="1">Multi-pass membrane protein</topology>
    </subcellularLocation>
</comment>
<evidence type="ECO:0000256" key="9">
    <source>
        <dbReference type="ARBA" id="ARBA00023136"/>
    </source>
</evidence>
<feature type="transmembrane region" description="Helical" evidence="10">
    <location>
        <begin position="251"/>
        <end position="276"/>
    </location>
</feature>
<dbReference type="GO" id="GO:0015421">
    <property type="term" value="F:ABC-type oligopeptide transporter activity"/>
    <property type="evidence" value="ECO:0007669"/>
    <property type="project" value="TreeGrafter"/>
</dbReference>
<evidence type="ECO:0000259" key="12">
    <source>
        <dbReference type="PROSITE" id="PS50929"/>
    </source>
</evidence>
<gene>
    <name evidence="13" type="ORF">E1I18_02965</name>
</gene>
<evidence type="ECO:0000256" key="5">
    <source>
        <dbReference type="ARBA" id="ARBA00022692"/>
    </source>
</evidence>
<evidence type="ECO:0000256" key="1">
    <source>
        <dbReference type="ARBA" id="ARBA00004651"/>
    </source>
</evidence>
<evidence type="ECO:0000256" key="7">
    <source>
        <dbReference type="ARBA" id="ARBA00022840"/>
    </source>
</evidence>
<comment type="caution">
    <text evidence="13">The sequence shown here is derived from an EMBL/GenBank/DDBJ whole genome shotgun (WGS) entry which is preliminary data.</text>
</comment>
<feature type="transmembrane region" description="Helical" evidence="10">
    <location>
        <begin position="152"/>
        <end position="170"/>
    </location>
</feature>
<feature type="domain" description="ABC transporter" evidence="11">
    <location>
        <begin position="361"/>
        <end position="596"/>
    </location>
</feature>
<comment type="similarity">
    <text evidence="2">Belongs to the ABC transporter superfamily.</text>
</comment>
<evidence type="ECO:0000313" key="13">
    <source>
        <dbReference type="EMBL" id="TQC51352.1"/>
    </source>
</evidence>
<feature type="transmembrane region" description="Helical" evidence="10">
    <location>
        <begin position="12"/>
        <end position="33"/>
    </location>
</feature>
<keyword evidence="14" id="KW-1185">Reference proteome</keyword>
<dbReference type="SUPFAM" id="SSF90123">
    <property type="entry name" value="ABC transporter transmembrane region"/>
    <property type="match status" value="1"/>
</dbReference>
<feature type="transmembrane region" description="Helical" evidence="10">
    <location>
        <begin position="176"/>
        <end position="196"/>
    </location>
</feature>
<dbReference type="InterPro" id="IPR003593">
    <property type="entry name" value="AAA+_ATPase"/>
</dbReference>
<dbReference type="GO" id="GO:0016887">
    <property type="term" value="F:ATP hydrolysis activity"/>
    <property type="evidence" value="ECO:0007669"/>
    <property type="project" value="InterPro"/>
</dbReference>
<evidence type="ECO:0000256" key="2">
    <source>
        <dbReference type="ARBA" id="ARBA00005417"/>
    </source>
</evidence>
<dbReference type="AlphaFoldDB" id="A0A507SPQ8"/>
<dbReference type="OrthoDB" id="383768at2"/>
<dbReference type="EMBL" id="SMDN01000012">
    <property type="protein sequence ID" value="TQC51352.1"/>
    <property type="molecule type" value="Genomic_DNA"/>
</dbReference>
<dbReference type="Gene3D" id="1.20.1560.10">
    <property type="entry name" value="ABC transporter type 1, transmembrane domain"/>
    <property type="match status" value="1"/>
</dbReference>
<feature type="transmembrane region" description="Helical" evidence="10">
    <location>
        <begin position="296"/>
        <end position="319"/>
    </location>
</feature>
<feature type="domain" description="ABC transmembrane type-1" evidence="12">
    <location>
        <begin position="17"/>
        <end position="315"/>
    </location>
</feature>
<dbReference type="SUPFAM" id="SSF52540">
    <property type="entry name" value="P-loop containing nucleoside triphosphate hydrolases"/>
    <property type="match status" value="1"/>
</dbReference>
<dbReference type="SMART" id="SM00382">
    <property type="entry name" value="AAA"/>
    <property type="match status" value="1"/>
</dbReference>
<dbReference type="GO" id="GO:0005886">
    <property type="term" value="C:plasma membrane"/>
    <property type="evidence" value="ECO:0007669"/>
    <property type="project" value="UniProtKB-SubCell"/>
</dbReference>
<organism evidence="13 14">
    <name type="scientific">Mycoplasmopsis mucosicanis</name>
    <dbReference type="NCBI Taxonomy" id="458208"/>
    <lineage>
        <taxon>Bacteria</taxon>
        <taxon>Bacillati</taxon>
        <taxon>Mycoplasmatota</taxon>
        <taxon>Mycoplasmoidales</taxon>
        <taxon>Metamycoplasmataceae</taxon>
        <taxon>Mycoplasmopsis</taxon>
    </lineage>
</organism>
<protein>
    <submittedName>
        <fullName evidence="13">ABC transporter ATP-binding protein</fullName>
    </submittedName>
</protein>
<dbReference type="GO" id="GO:0005524">
    <property type="term" value="F:ATP binding"/>
    <property type="evidence" value="ECO:0007669"/>
    <property type="project" value="UniProtKB-KW"/>
</dbReference>
<keyword evidence="4" id="KW-1003">Cell membrane</keyword>
<dbReference type="PANTHER" id="PTHR43394">
    <property type="entry name" value="ATP-DEPENDENT PERMEASE MDL1, MITOCHONDRIAL"/>
    <property type="match status" value="1"/>
</dbReference>
<sequence>MLKLFKTLPRAIKLKFLLACFLTFIGVFLSLTMPNFIAQFIKLIFNNEPKQSIEIIAGVNIFENADRNYIQNWLIIIITVQTILTALVSFASVFMFVWAAEQSSFFFRRSLYDKLNALSLKNLADLKPESIMTRISNDVATFWDFLVSGLRMIVKGTMLIVGGVILSLLVNWKMALVILPTIPILIIVMLVIAKFASPLIKKSKLQLEDVTKEIEENVNGARTIKTYNLETQRTQKFSQTNSFWYKLNTKFATVVTLLFPIFFATVHFVVIGIYMFTRHQIISQVATDNTVVQMNIFIDYLWLIAFGIMLVTSFLRFAFVARVSAKRITEVLDIKQDELFVEHGIKIKDLVEGNPNLNYDLEFKNLNFKYYHENPNYALKNINLKVPFGTKLGIVGLFASGKSTLVSLVLNNYLYNEGSITLANQEINKINTNQLLQTVSIVYQNAMLYSGTIRSNMLWAKPDASDEEIYSALKAACAYDFVNKFDDKLDHKITEGATNLSGGQKQRISIARTLLRKPKILILDDSTSALDNITTKKVLKNIKNDFECTTILISQKIGSLKDCDNIVVMQSGKIIAQGTHKFLLKNNEFYAQIHHNQFDL</sequence>
<dbReference type="RefSeq" id="WP_141484113.1">
    <property type="nucleotide sequence ID" value="NZ_SMDN01000012.1"/>
</dbReference>
<feature type="transmembrane region" description="Helical" evidence="10">
    <location>
        <begin position="73"/>
        <end position="100"/>
    </location>
</feature>
<dbReference type="FunFam" id="3.40.50.300:FF:000221">
    <property type="entry name" value="Multidrug ABC transporter ATP-binding protein"/>
    <property type="match status" value="1"/>
</dbReference>
<accession>A0A507SPQ8</accession>
<dbReference type="PANTHER" id="PTHR43394:SF1">
    <property type="entry name" value="ATP-BINDING CASSETTE SUB-FAMILY B MEMBER 10, MITOCHONDRIAL"/>
    <property type="match status" value="1"/>
</dbReference>
<evidence type="ECO:0000313" key="14">
    <source>
        <dbReference type="Proteomes" id="UP000320801"/>
    </source>
</evidence>
<dbReference type="Proteomes" id="UP000320801">
    <property type="component" value="Unassembled WGS sequence"/>
</dbReference>
<evidence type="ECO:0000256" key="10">
    <source>
        <dbReference type="SAM" id="Phobius"/>
    </source>
</evidence>
<dbReference type="InterPro" id="IPR011527">
    <property type="entry name" value="ABC1_TM_dom"/>
</dbReference>
<dbReference type="PROSITE" id="PS00211">
    <property type="entry name" value="ABC_TRANSPORTER_1"/>
    <property type="match status" value="1"/>
</dbReference>
<dbReference type="InterPro" id="IPR039421">
    <property type="entry name" value="Type_1_exporter"/>
</dbReference>
<evidence type="ECO:0000256" key="6">
    <source>
        <dbReference type="ARBA" id="ARBA00022741"/>
    </source>
</evidence>
<keyword evidence="7 13" id="KW-0067">ATP-binding</keyword>
<dbReference type="Gene3D" id="3.40.50.300">
    <property type="entry name" value="P-loop containing nucleotide triphosphate hydrolases"/>
    <property type="match status" value="1"/>
</dbReference>
<dbReference type="InterPro" id="IPR003439">
    <property type="entry name" value="ABC_transporter-like_ATP-bd"/>
</dbReference>
<keyword evidence="6" id="KW-0547">Nucleotide-binding</keyword>
<reference evidence="13 14" key="1">
    <citation type="submission" date="2019-03" db="EMBL/GenBank/DDBJ databases">
        <title>Characterization of a novel Mycoplasma cynos real-time PCR assay.</title>
        <authorList>
            <person name="Tallmadge R.L."/>
            <person name="Mitchell P.K."/>
            <person name="Goodman L."/>
        </authorList>
    </citation>
    <scope>NUCLEOTIDE SEQUENCE [LARGE SCALE GENOMIC DNA]</scope>
    <source>
        <strain evidence="13 14">1642</strain>
    </source>
</reference>
<dbReference type="PROSITE" id="PS50929">
    <property type="entry name" value="ABC_TM1F"/>
    <property type="match status" value="1"/>
</dbReference>
<dbReference type="Pfam" id="PF00664">
    <property type="entry name" value="ABC_membrane"/>
    <property type="match status" value="1"/>
</dbReference>
<dbReference type="InterPro" id="IPR036640">
    <property type="entry name" value="ABC1_TM_sf"/>
</dbReference>
<evidence type="ECO:0000256" key="8">
    <source>
        <dbReference type="ARBA" id="ARBA00022989"/>
    </source>
</evidence>
<keyword evidence="3" id="KW-0813">Transport</keyword>
<dbReference type="InterPro" id="IPR027417">
    <property type="entry name" value="P-loop_NTPase"/>
</dbReference>
<evidence type="ECO:0000259" key="11">
    <source>
        <dbReference type="PROSITE" id="PS50893"/>
    </source>
</evidence>
<dbReference type="Pfam" id="PF00005">
    <property type="entry name" value="ABC_tran"/>
    <property type="match status" value="1"/>
</dbReference>
<dbReference type="InterPro" id="IPR017871">
    <property type="entry name" value="ABC_transporter-like_CS"/>
</dbReference>
<name>A0A507SPQ8_9BACT</name>
<keyword evidence="9 10" id="KW-0472">Membrane</keyword>
<evidence type="ECO:0000256" key="3">
    <source>
        <dbReference type="ARBA" id="ARBA00022448"/>
    </source>
</evidence>
<dbReference type="PROSITE" id="PS50893">
    <property type="entry name" value="ABC_TRANSPORTER_2"/>
    <property type="match status" value="1"/>
</dbReference>
<proteinExistence type="inferred from homology"/>
<keyword evidence="8 10" id="KW-1133">Transmembrane helix</keyword>
<evidence type="ECO:0000256" key="4">
    <source>
        <dbReference type="ARBA" id="ARBA00022475"/>
    </source>
</evidence>
<keyword evidence="5 10" id="KW-0812">Transmembrane</keyword>